<dbReference type="AlphaFoldDB" id="U4QK90"/>
<accession>U4QK90</accession>
<reference evidence="4" key="1">
    <citation type="submission" date="2013-06" db="EMBL/GenBank/DDBJ databases">
        <title>Subtelomere organization in the genome of the microsporidian Encephalitozoon cuniculi: patterns of repeated sequences and physicochemical signatures.</title>
        <authorList>
            <person name="Dia N."/>
            <person name="Lavie L."/>
            <person name="Faye N."/>
            <person name="Yeramian E."/>
            <person name="Duroure C."/>
            <person name="Metenier G."/>
            <person name="Toguebaye B.S."/>
            <person name="Niang M.N."/>
            <person name="Vivares C.P."/>
            <person name="Cornillot E."/>
        </authorList>
    </citation>
    <scope>NUCLEOTIDE SEQUENCE</scope>
    <source>
        <strain evidence="4">GB-M1</strain>
    </source>
</reference>
<gene>
    <name evidence="4" type="primary">interB</name>
</gene>
<sequence length="583" mass="67285">MRWKHIIWILITVIDEMHCSSELEGAISFEGMTGCESRVILFPFVFKGNNIVISPTTKYNDLKRNTRDTVMGFVSEISFMMWYFLFGRVKGSDRLERLFDVGMKAYLEDISIGTSKVWMNGNKTFSELLELVYERLFQCNEREGGHVTRYGRNIIEEVDDMIKNIAADIGKEEEEMWIKALNDHREHGVSLCNREVWKQVVSVEKIVCNICKRICIDLKEEELLGLMAEGSVRKILKAKFGEEKVSDMSYLEFAVVDISLLLDAHKEYGEEVMKELVKQMLLGKNGKEINRRYVDKVAGVVREIQRRREREIEKNLRELLKDEEKAKSKKKGKKKKKRSAGVPESKEEEKKESETEEVEAGEETEMLSEEVGGARRKTGKKSEGGRKRYKIHRRVLRWRKSPEKIKEEWDKGSEERWRGRSLEEIKEQKVFHDIVGVLELLRSEDADRFFIDTGEHSKGGSERQRMVAIGVLESGEKKMLGVVEVGTFKDSPSGCPVVYHLMFRVTGIEEIGGVMSPGFAEANDIEKIDEDKEYQDAGKFVYPKGVRFETVKGTDVFQIVWGNPSDTSEVFYRLTIQCRPCVI</sequence>
<feature type="compositionally biased region" description="Basic residues" evidence="2">
    <location>
        <begin position="327"/>
        <end position="339"/>
    </location>
</feature>
<dbReference type="Pfam" id="PF07753">
    <property type="entry name" value="DUF1609"/>
    <property type="match status" value="1"/>
</dbReference>
<feature type="chain" id="PRO_5004653402" evidence="3">
    <location>
        <begin position="20"/>
        <end position="583"/>
    </location>
</feature>
<dbReference type="InterPro" id="IPR011667">
    <property type="entry name" value="UPF0329"/>
</dbReference>
<dbReference type="InterPro" id="IPR022115">
    <property type="entry name" value="DUF3654"/>
</dbReference>
<evidence type="ECO:0000256" key="2">
    <source>
        <dbReference type="SAM" id="MobiDB-lite"/>
    </source>
</evidence>
<feature type="compositionally biased region" description="Acidic residues" evidence="2">
    <location>
        <begin position="354"/>
        <end position="368"/>
    </location>
</feature>
<keyword evidence="3" id="KW-0732">Signal</keyword>
<protein>
    <submittedName>
        <fullName evidence="4">NewECU03i</fullName>
    </submittedName>
</protein>
<organism evidence="4">
    <name type="scientific">Encephalitozoon cuniculi (strain GB-M1)</name>
    <name type="common">Microsporidian parasite</name>
    <dbReference type="NCBI Taxonomy" id="284813"/>
    <lineage>
        <taxon>Eukaryota</taxon>
        <taxon>Fungi</taxon>
        <taxon>Fungi incertae sedis</taxon>
        <taxon>Microsporidia</taxon>
        <taxon>Unikaryonidae</taxon>
        <taxon>Encephalitozoon</taxon>
    </lineage>
</organism>
<evidence type="ECO:0000256" key="1">
    <source>
        <dbReference type="ARBA" id="ARBA00009465"/>
    </source>
</evidence>
<feature type="signal peptide" evidence="3">
    <location>
        <begin position="1"/>
        <end position="19"/>
    </location>
</feature>
<evidence type="ECO:0000313" key="4">
    <source>
        <dbReference type="EMBL" id="CDI30153.1"/>
    </source>
</evidence>
<dbReference type="Pfam" id="PF12376">
    <property type="entry name" value="DUF3654"/>
    <property type="match status" value="1"/>
</dbReference>
<dbReference type="EMBL" id="HG380753">
    <property type="protein sequence ID" value="CDI30153.1"/>
    <property type="molecule type" value="Genomic_DNA"/>
</dbReference>
<comment type="similarity">
    <text evidence="1">Belongs to the UPF0329 family.</text>
</comment>
<evidence type="ECO:0000256" key="3">
    <source>
        <dbReference type="SAM" id="SignalP"/>
    </source>
</evidence>
<proteinExistence type="inferred from homology"/>
<feature type="region of interest" description="Disordered" evidence="2">
    <location>
        <begin position="323"/>
        <end position="387"/>
    </location>
</feature>
<feature type="compositionally biased region" description="Basic and acidic residues" evidence="2">
    <location>
        <begin position="344"/>
        <end position="353"/>
    </location>
</feature>
<name>U4QK90_ENCCU</name>